<sequence length="141" mass="15749">MSSSYYSSDTRRCASPEQHESGSGKNANATNRTTYGSGQAREDGRKYSEVANQPLQLLPANQLPRRHSSATQHSQPLQCLKELYLGQFLSVVVVLYEALINLQLKQEKILNILLFGIEMVVLSSWQAGKDPMANLKNEEVH</sequence>
<feature type="compositionally biased region" description="Polar residues" evidence="1">
    <location>
        <begin position="23"/>
        <end position="37"/>
    </location>
</feature>
<accession>A0ABR1AFF7</accession>
<name>A0ABR1AFF7_POLSC</name>
<evidence type="ECO:0000313" key="3">
    <source>
        <dbReference type="EMBL" id="KAK6618239.1"/>
    </source>
</evidence>
<evidence type="ECO:0000313" key="4">
    <source>
        <dbReference type="Proteomes" id="UP001359485"/>
    </source>
</evidence>
<keyword evidence="2" id="KW-1133">Transmembrane helix</keyword>
<feature type="transmembrane region" description="Helical" evidence="2">
    <location>
        <begin position="83"/>
        <end position="102"/>
    </location>
</feature>
<keyword evidence="4" id="KW-1185">Reference proteome</keyword>
<dbReference type="Proteomes" id="UP001359485">
    <property type="component" value="Unassembled WGS sequence"/>
</dbReference>
<reference evidence="3 4" key="1">
    <citation type="submission" date="2023-09" db="EMBL/GenBank/DDBJ databases">
        <title>Genomes of two closely related lineages of the louse Polyplax serrata with different host specificities.</title>
        <authorList>
            <person name="Martinu J."/>
            <person name="Tarabai H."/>
            <person name="Stefka J."/>
            <person name="Hypsa V."/>
        </authorList>
    </citation>
    <scope>NUCLEOTIDE SEQUENCE [LARGE SCALE GENOMIC DNA]</scope>
    <source>
        <strain evidence="3">98ZLc_SE</strain>
    </source>
</reference>
<gene>
    <name evidence="3" type="ORF">RUM44_002690</name>
</gene>
<evidence type="ECO:0000256" key="2">
    <source>
        <dbReference type="SAM" id="Phobius"/>
    </source>
</evidence>
<organism evidence="3 4">
    <name type="scientific">Polyplax serrata</name>
    <name type="common">Common mouse louse</name>
    <dbReference type="NCBI Taxonomy" id="468196"/>
    <lineage>
        <taxon>Eukaryota</taxon>
        <taxon>Metazoa</taxon>
        <taxon>Ecdysozoa</taxon>
        <taxon>Arthropoda</taxon>
        <taxon>Hexapoda</taxon>
        <taxon>Insecta</taxon>
        <taxon>Pterygota</taxon>
        <taxon>Neoptera</taxon>
        <taxon>Paraneoptera</taxon>
        <taxon>Psocodea</taxon>
        <taxon>Troctomorpha</taxon>
        <taxon>Phthiraptera</taxon>
        <taxon>Anoplura</taxon>
        <taxon>Polyplacidae</taxon>
        <taxon>Polyplax</taxon>
    </lineage>
</organism>
<keyword evidence="2" id="KW-0472">Membrane</keyword>
<feature type="region of interest" description="Disordered" evidence="1">
    <location>
        <begin position="1"/>
        <end position="51"/>
    </location>
</feature>
<protein>
    <submittedName>
        <fullName evidence="3">Uncharacterized protein</fullName>
    </submittedName>
</protein>
<proteinExistence type="predicted"/>
<evidence type="ECO:0000256" key="1">
    <source>
        <dbReference type="SAM" id="MobiDB-lite"/>
    </source>
</evidence>
<keyword evidence="2" id="KW-0812">Transmembrane</keyword>
<comment type="caution">
    <text evidence="3">The sequence shown here is derived from an EMBL/GenBank/DDBJ whole genome shotgun (WGS) entry which is preliminary data.</text>
</comment>
<feature type="transmembrane region" description="Helical" evidence="2">
    <location>
        <begin position="109"/>
        <end position="127"/>
    </location>
</feature>
<feature type="compositionally biased region" description="Basic and acidic residues" evidence="1">
    <location>
        <begin position="9"/>
        <end position="22"/>
    </location>
</feature>
<dbReference type="EMBL" id="JAWJWF010000050">
    <property type="protein sequence ID" value="KAK6618239.1"/>
    <property type="molecule type" value="Genomic_DNA"/>
</dbReference>